<dbReference type="InParanoid" id="A0CSD0"/>
<evidence type="ECO:0000313" key="3">
    <source>
        <dbReference type="Proteomes" id="UP000000600"/>
    </source>
</evidence>
<dbReference type="SMART" id="SM00220">
    <property type="entry name" value="S_TKc"/>
    <property type="match status" value="1"/>
</dbReference>
<dbReference type="OrthoDB" id="354678at2759"/>
<dbReference type="Gene3D" id="1.10.510.10">
    <property type="entry name" value="Transferase(Phosphotransferase) domain 1"/>
    <property type="match status" value="1"/>
</dbReference>
<dbReference type="PROSITE" id="PS50011">
    <property type="entry name" value="PROTEIN_KINASE_DOM"/>
    <property type="match status" value="1"/>
</dbReference>
<name>A0CSD0_PARTE</name>
<dbReference type="PANTHER" id="PTHR24347">
    <property type="entry name" value="SERINE/THREONINE-PROTEIN KINASE"/>
    <property type="match status" value="1"/>
</dbReference>
<organism evidence="2 3">
    <name type="scientific">Paramecium tetraurelia</name>
    <dbReference type="NCBI Taxonomy" id="5888"/>
    <lineage>
        <taxon>Eukaryota</taxon>
        <taxon>Sar</taxon>
        <taxon>Alveolata</taxon>
        <taxon>Ciliophora</taxon>
        <taxon>Intramacronucleata</taxon>
        <taxon>Oligohymenophorea</taxon>
        <taxon>Peniculida</taxon>
        <taxon>Parameciidae</taxon>
        <taxon>Paramecium</taxon>
    </lineage>
</organism>
<keyword evidence="3" id="KW-1185">Reference proteome</keyword>
<dbReference type="InterPro" id="IPR000719">
    <property type="entry name" value="Prot_kinase_dom"/>
</dbReference>
<dbReference type="SUPFAM" id="SSF56112">
    <property type="entry name" value="Protein kinase-like (PK-like)"/>
    <property type="match status" value="1"/>
</dbReference>
<feature type="domain" description="Protein kinase" evidence="1">
    <location>
        <begin position="153"/>
        <end position="413"/>
    </location>
</feature>
<gene>
    <name evidence="2" type="ORF">GSPATT00009969001</name>
</gene>
<dbReference type="GO" id="GO:0004674">
    <property type="term" value="F:protein serine/threonine kinase activity"/>
    <property type="evidence" value="ECO:0000318"/>
    <property type="project" value="GO_Central"/>
</dbReference>
<dbReference type="Pfam" id="PF00069">
    <property type="entry name" value="Pkinase"/>
    <property type="match status" value="1"/>
</dbReference>
<dbReference type="GeneID" id="5026879"/>
<proteinExistence type="predicted"/>
<dbReference type="HOGENOM" id="CLU_041983_0_0_1"/>
<dbReference type="KEGG" id="ptm:GSPATT00009969001"/>
<evidence type="ECO:0000313" key="2">
    <source>
        <dbReference type="EMBL" id="CAK73697.1"/>
    </source>
</evidence>
<accession>A0CSD0</accession>
<dbReference type="STRING" id="5888.A0CSD0"/>
<dbReference type="GO" id="GO:0005737">
    <property type="term" value="C:cytoplasm"/>
    <property type="evidence" value="ECO:0000318"/>
    <property type="project" value="GO_Central"/>
</dbReference>
<dbReference type="RefSeq" id="XP_001441094.1">
    <property type="nucleotide sequence ID" value="XM_001441057.1"/>
</dbReference>
<dbReference type="Proteomes" id="UP000000600">
    <property type="component" value="Unassembled WGS sequence"/>
</dbReference>
<reference evidence="2 3" key="1">
    <citation type="journal article" date="2006" name="Nature">
        <title>Global trends of whole-genome duplications revealed by the ciliate Paramecium tetraurelia.</title>
        <authorList>
            <consortium name="Genoscope"/>
            <person name="Aury J.-M."/>
            <person name="Jaillon O."/>
            <person name="Duret L."/>
            <person name="Noel B."/>
            <person name="Jubin C."/>
            <person name="Porcel B.M."/>
            <person name="Segurens B."/>
            <person name="Daubin V."/>
            <person name="Anthouard V."/>
            <person name="Aiach N."/>
            <person name="Arnaiz O."/>
            <person name="Billaut A."/>
            <person name="Beisson J."/>
            <person name="Blanc I."/>
            <person name="Bouhouche K."/>
            <person name="Camara F."/>
            <person name="Duharcourt S."/>
            <person name="Guigo R."/>
            <person name="Gogendeau D."/>
            <person name="Katinka M."/>
            <person name="Keller A.-M."/>
            <person name="Kissmehl R."/>
            <person name="Klotz C."/>
            <person name="Koll F."/>
            <person name="Le Moue A."/>
            <person name="Lepere C."/>
            <person name="Malinsky S."/>
            <person name="Nowacki M."/>
            <person name="Nowak J.K."/>
            <person name="Plattner H."/>
            <person name="Poulain J."/>
            <person name="Ruiz F."/>
            <person name="Serrano V."/>
            <person name="Zagulski M."/>
            <person name="Dessen P."/>
            <person name="Betermier M."/>
            <person name="Weissenbach J."/>
            <person name="Scarpelli C."/>
            <person name="Schachter V."/>
            <person name="Sperling L."/>
            <person name="Meyer E."/>
            <person name="Cohen J."/>
            <person name="Wincker P."/>
        </authorList>
    </citation>
    <scope>NUCLEOTIDE SEQUENCE [LARGE SCALE GENOMIC DNA]</scope>
    <source>
        <strain evidence="2 3">Stock d4-2</strain>
    </source>
</reference>
<dbReference type="AlphaFoldDB" id="A0CSD0"/>
<dbReference type="EMBL" id="CT868163">
    <property type="protein sequence ID" value="CAK73697.1"/>
    <property type="molecule type" value="Genomic_DNA"/>
</dbReference>
<dbReference type="eggNOG" id="KOG0032">
    <property type="taxonomic scope" value="Eukaryota"/>
</dbReference>
<sequence length="491" mass="57580">MLKTKNFLQIEKIDNIDWPIFKYGQSRNNTFWEKKIDQKVDANLIIIKDNLMRIGKNKSVPKKYTYLLLKSGTLMYQDSKIKGKIQLNLQTFIKKIELTNEEDHNQQKIVAIRVQKYQNCQLYIWNPENQTCTINWYKKLAQFSVSQNFEGFYKILEPIDQGAFSSVFLVSQLIPEESRNKKFAAKIYSQSLQQKILGNQMRDFVISECQILKMAKSEFIVELYEVIQLEDVVILILEYIQGGTLSNLIKQNEIHELMSSEICHQIILGLKEIHRDIKLDNILIAQFNPILVKIIDFGFAEKINKNQLINKQGTPGYIAPELFDLAPYTENCEIFSLGILFYILLCGNFPFRSTNYEVLLERNKQCQIRFQLDEWKNISSSAQRMVQRMLEKDPIRRITFSELSILLELHISNLKSKGSHLRQNLNQSSNSSNIRGITYEIIEKSPSKLVQAIKDNYDDDIGLDENSLNNQFIWNLQQSYKYYNKQKWISQ</sequence>
<dbReference type="GO" id="GO:0005524">
    <property type="term" value="F:ATP binding"/>
    <property type="evidence" value="ECO:0007669"/>
    <property type="project" value="InterPro"/>
</dbReference>
<evidence type="ECO:0000259" key="1">
    <source>
        <dbReference type="PROSITE" id="PS50011"/>
    </source>
</evidence>
<dbReference type="OMA" id="MSSEICH"/>
<dbReference type="InterPro" id="IPR011009">
    <property type="entry name" value="Kinase-like_dom_sf"/>
</dbReference>
<protein>
    <recommendedName>
        <fullName evidence="1">Protein kinase domain-containing protein</fullName>
    </recommendedName>
</protein>